<dbReference type="EMBL" id="JAUIQD010000001">
    <property type="protein sequence ID" value="KAK3363890.1"/>
    <property type="molecule type" value="Genomic_DNA"/>
</dbReference>
<feature type="active site" evidence="1">
    <location>
        <position position="179"/>
    </location>
</feature>
<evidence type="ECO:0000259" key="3">
    <source>
        <dbReference type="PROSITE" id="PS51459"/>
    </source>
</evidence>
<feature type="binding site" evidence="2">
    <location>
        <begin position="183"/>
        <end position="190"/>
    </location>
    <ligand>
        <name>ATP</name>
        <dbReference type="ChEBI" id="CHEBI:30616"/>
    </ligand>
</feature>
<proteinExistence type="predicted"/>
<feature type="domain" description="Fido" evidence="3">
    <location>
        <begin position="85"/>
        <end position="215"/>
    </location>
</feature>
<sequence length="215" mass="24408">MIERAGLGLDITINLCRQVFAGEELGVIEERDPKYQNELLKLYHRQPDLKTKPAKYVLRGRHEIIQHAKAYQHLINAFVTLKQDLTEELIKETHKILTKGVPIIQDDIDDVSPEEYGGVYRIVVVGAGTTNFSVPKYIPEHMKKMCDRLAQELVVAESAKIIDPFSVATKYSMEFVQIHPFQDGNGRMCRMVLNAILCRYVGIIVPIGESGEERS</sequence>
<dbReference type="PANTHER" id="PTHR13504">
    <property type="entry name" value="FIDO DOMAIN-CONTAINING PROTEIN DDB_G0283145"/>
    <property type="match status" value="1"/>
</dbReference>
<accession>A0AAJ0HVZ0</accession>
<dbReference type="InterPro" id="IPR003812">
    <property type="entry name" value="Fido"/>
</dbReference>
<dbReference type="AlphaFoldDB" id="A0AAJ0HVZ0"/>
<name>A0AAJ0HVZ0_9PEZI</name>
<keyword evidence="2" id="KW-0067">ATP-binding</keyword>
<keyword evidence="2" id="KW-0547">Nucleotide-binding</keyword>
<dbReference type="PANTHER" id="PTHR13504:SF38">
    <property type="entry name" value="FIDO DOMAIN-CONTAINING PROTEIN"/>
    <property type="match status" value="1"/>
</dbReference>
<dbReference type="InterPro" id="IPR036597">
    <property type="entry name" value="Fido-like_dom_sf"/>
</dbReference>
<gene>
    <name evidence="4" type="ORF">B0T25DRAFT_528665</name>
</gene>
<evidence type="ECO:0000313" key="4">
    <source>
        <dbReference type="EMBL" id="KAK3363890.1"/>
    </source>
</evidence>
<dbReference type="Pfam" id="PF02661">
    <property type="entry name" value="Fic"/>
    <property type="match status" value="1"/>
</dbReference>
<evidence type="ECO:0000256" key="2">
    <source>
        <dbReference type="PIRSR" id="PIRSR640198-2"/>
    </source>
</evidence>
<comment type="caution">
    <text evidence="4">The sequence shown here is derived from an EMBL/GenBank/DDBJ whole genome shotgun (WGS) entry which is preliminary data.</text>
</comment>
<organism evidence="4 5">
    <name type="scientific">Lasiosphaeria hispida</name>
    <dbReference type="NCBI Taxonomy" id="260671"/>
    <lineage>
        <taxon>Eukaryota</taxon>
        <taxon>Fungi</taxon>
        <taxon>Dikarya</taxon>
        <taxon>Ascomycota</taxon>
        <taxon>Pezizomycotina</taxon>
        <taxon>Sordariomycetes</taxon>
        <taxon>Sordariomycetidae</taxon>
        <taxon>Sordariales</taxon>
        <taxon>Lasiosphaeriaceae</taxon>
        <taxon>Lasiosphaeria</taxon>
    </lineage>
</organism>
<protein>
    <submittedName>
        <fullName evidence="4">Fic/DOC family protein</fullName>
    </submittedName>
</protein>
<dbReference type="InterPro" id="IPR040198">
    <property type="entry name" value="Fido_containing"/>
</dbReference>
<dbReference type="Proteomes" id="UP001275084">
    <property type="component" value="Unassembled WGS sequence"/>
</dbReference>
<evidence type="ECO:0000256" key="1">
    <source>
        <dbReference type="PIRSR" id="PIRSR640198-1"/>
    </source>
</evidence>
<dbReference type="PROSITE" id="PS51459">
    <property type="entry name" value="FIDO"/>
    <property type="match status" value="1"/>
</dbReference>
<dbReference type="GO" id="GO:0005524">
    <property type="term" value="F:ATP binding"/>
    <property type="evidence" value="ECO:0007669"/>
    <property type="project" value="UniProtKB-KW"/>
</dbReference>
<reference evidence="4" key="2">
    <citation type="submission" date="2023-06" db="EMBL/GenBank/DDBJ databases">
        <authorList>
            <consortium name="Lawrence Berkeley National Laboratory"/>
            <person name="Haridas S."/>
            <person name="Hensen N."/>
            <person name="Bonometti L."/>
            <person name="Westerberg I."/>
            <person name="Brannstrom I.O."/>
            <person name="Guillou S."/>
            <person name="Cros-Aarteil S."/>
            <person name="Calhoun S."/>
            <person name="Kuo A."/>
            <person name="Mondo S."/>
            <person name="Pangilinan J."/>
            <person name="Riley R."/>
            <person name="Labutti K."/>
            <person name="Andreopoulos B."/>
            <person name="Lipzen A."/>
            <person name="Chen C."/>
            <person name="Yanf M."/>
            <person name="Daum C."/>
            <person name="Ng V."/>
            <person name="Clum A."/>
            <person name="Steindorff A."/>
            <person name="Ohm R."/>
            <person name="Martin F."/>
            <person name="Silar P."/>
            <person name="Natvig D."/>
            <person name="Lalanne C."/>
            <person name="Gautier V."/>
            <person name="Ament-Velasquez S.L."/>
            <person name="Kruys A."/>
            <person name="Hutchinson M.I."/>
            <person name="Powell A.J."/>
            <person name="Barry K."/>
            <person name="Miller A.N."/>
            <person name="Grigoriev I.V."/>
            <person name="Debuchy R."/>
            <person name="Gladieux P."/>
            <person name="Thoren M.H."/>
            <person name="Johannesson H."/>
        </authorList>
    </citation>
    <scope>NUCLEOTIDE SEQUENCE</scope>
    <source>
        <strain evidence="4">CBS 955.72</strain>
    </source>
</reference>
<evidence type="ECO:0000313" key="5">
    <source>
        <dbReference type="Proteomes" id="UP001275084"/>
    </source>
</evidence>
<dbReference type="SUPFAM" id="SSF140931">
    <property type="entry name" value="Fic-like"/>
    <property type="match status" value="1"/>
</dbReference>
<feature type="non-terminal residue" evidence="4">
    <location>
        <position position="215"/>
    </location>
</feature>
<keyword evidence="5" id="KW-1185">Reference proteome</keyword>
<reference evidence="4" key="1">
    <citation type="journal article" date="2023" name="Mol. Phylogenet. Evol.">
        <title>Genome-scale phylogeny and comparative genomics of the fungal order Sordariales.</title>
        <authorList>
            <person name="Hensen N."/>
            <person name="Bonometti L."/>
            <person name="Westerberg I."/>
            <person name="Brannstrom I.O."/>
            <person name="Guillou S."/>
            <person name="Cros-Aarteil S."/>
            <person name="Calhoun S."/>
            <person name="Haridas S."/>
            <person name="Kuo A."/>
            <person name="Mondo S."/>
            <person name="Pangilinan J."/>
            <person name="Riley R."/>
            <person name="LaButti K."/>
            <person name="Andreopoulos B."/>
            <person name="Lipzen A."/>
            <person name="Chen C."/>
            <person name="Yan M."/>
            <person name="Daum C."/>
            <person name="Ng V."/>
            <person name="Clum A."/>
            <person name="Steindorff A."/>
            <person name="Ohm R.A."/>
            <person name="Martin F."/>
            <person name="Silar P."/>
            <person name="Natvig D.O."/>
            <person name="Lalanne C."/>
            <person name="Gautier V."/>
            <person name="Ament-Velasquez S.L."/>
            <person name="Kruys A."/>
            <person name="Hutchinson M.I."/>
            <person name="Powell A.J."/>
            <person name="Barry K."/>
            <person name="Miller A.N."/>
            <person name="Grigoriev I.V."/>
            <person name="Debuchy R."/>
            <person name="Gladieux P."/>
            <person name="Hiltunen Thoren M."/>
            <person name="Johannesson H."/>
        </authorList>
    </citation>
    <scope>NUCLEOTIDE SEQUENCE</scope>
    <source>
        <strain evidence="4">CBS 955.72</strain>
    </source>
</reference>
<dbReference type="Gene3D" id="1.10.3290.10">
    <property type="entry name" value="Fido-like domain"/>
    <property type="match status" value="1"/>
</dbReference>